<dbReference type="Proteomes" id="UP001153712">
    <property type="component" value="Chromosome 15"/>
</dbReference>
<keyword evidence="3" id="KW-1185">Reference proteome</keyword>
<name>A0A9N9TH27_PHYSR</name>
<proteinExistence type="predicted"/>
<dbReference type="AlphaFoldDB" id="A0A9N9TH27"/>
<dbReference type="EMBL" id="OU900108">
    <property type="protein sequence ID" value="CAG9857986.1"/>
    <property type="molecule type" value="Genomic_DNA"/>
</dbReference>
<evidence type="ECO:0000313" key="3">
    <source>
        <dbReference type="Proteomes" id="UP001153712"/>
    </source>
</evidence>
<protein>
    <recommendedName>
        <fullName evidence="1">AB hydrolase-1 domain-containing protein</fullName>
    </recommendedName>
</protein>
<dbReference type="InterPro" id="IPR000073">
    <property type="entry name" value="AB_hydrolase_1"/>
</dbReference>
<sequence>MLKTILQNFRSNGKCLMKMSTVPEATAIKSHTANINGQIINYIKVGNGKRSVLCFPGALGTIWSDFKPQIEGLNRSEFTTIVWDPPGYGDSRPPNRNFTENFYENDADTAQQFMKFLGIRKFSLLGWSDGGISGLILAAKYQENVEKLVVWGSNSYVIEEELEAYEKLRDTAKWSEKMKGPLVAMYTEEGLHNMWNDWCDTLVKIYSKGGDICKGVLKDIKCPTMILHGDKDPLVADEHPDYLLKNIKRSKLHRYPDGKHNIHLKYADDFNKRVTDFLLL</sequence>
<dbReference type="PANTHER" id="PTHR46331:SF2">
    <property type="entry name" value="VALACYCLOVIR HYDROLASE"/>
    <property type="match status" value="1"/>
</dbReference>
<dbReference type="InterPro" id="IPR029058">
    <property type="entry name" value="AB_hydrolase_fold"/>
</dbReference>
<dbReference type="GO" id="GO:0017171">
    <property type="term" value="F:serine hydrolase activity"/>
    <property type="evidence" value="ECO:0007669"/>
    <property type="project" value="TreeGrafter"/>
</dbReference>
<dbReference type="Gene3D" id="3.40.50.1820">
    <property type="entry name" value="alpha/beta hydrolase"/>
    <property type="match status" value="1"/>
</dbReference>
<dbReference type="OrthoDB" id="19657at2759"/>
<reference evidence="2" key="1">
    <citation type="submission" date="2022-01" db="EMBL/GenBank/DDBJ databases">
        <authorList>
            <person name="King R."/>
        </authorList>
    </citation>
    <scope>NUCLEOTIDE SEQUENCE</scope>
</reference>
<dbReference type="Pfam" id="PF00561">
    <property type="entry name" value="Abhydrolase_1"/>
    <property type="match status" value="1"/>
</dbReference>
<feature type="domain" description="AB hydrolase-1" evidence="1">
    <location>
        <begin position="52"/>
        <end position="170"/>
    </location>
</feature>
<dbReference type="PANTHER" id="PTHR46331">
    <property type="entry name" value="VALACYCLOVIR HYDROLASE"/>
    <property type="match status" value="1"/>
</dbReference>
<organism evidence="2 3">
    <name type="scientific">Phyllotreta striolata</name>
    <name type="common">Striped flea beetle</name>
    <name type="synonym">Crioceris striolata</name>
    <dbReference type="NCBI Taxonomy" id="444603"/>
    <lineage>
        <taxon>Eukaryota</taxon>
        <taxon>Metazoa</taxon>
        <taxon>Ecdysozoa</taxon>
        <taxon>Arthropoda</taxon>
        <taxon>Hexapoda</taxon>
        <taxon>Insecta</taxon>
        <taxon>Pterygota</taxon>
        <taxon>Neoptera</taxon>
        <taxon>Endopterygota</taxon>
        <taxon>Coleoptera</taxon>
        <taxon>Polyphaga</taxon>
        <taxon>Cucujiformia</taxon>
        <taxon>Chrysomeloidea</taxon>
        <taxon>Chrysomelidae</taxon>
        <taxon>Galerucinae</taxon>
        <taxon>Alticini</taxon>
        <taxon>Phyllotreta</taxon>
    </lineage>
</organism>
<evidence type="ECO:0000259" key="1">
    <source>
        <dbReference type="Pfam" id="PF00561"/>
    </source>
</evidence>
<dbReference type="SUPFAM" id="SSF53474">
    <property type="entry name" value="alpha/beta-Hydrolases"/>
    <property type="match status" value="1"/>
</dbReference>
<accession>A0A9N9TH27</accession>
<evidence type="ECO:0000313" key="2">
    <source>
        <dbReference type="EMBL" id="CAG9857986.1"/>
    </source>
</evidence>
<gene>
    <name evidence="2" type="ORF">PHYEVI_LOCUS4379</name>
</gene>